<dbReference type="PANTHER" id="PTHR24060">
    <property type="entry name" value="METABOTROPIC GLUTAMATE RECEPTOR"/>
    <property type="match status" value="1"/>
</dbReference>
<feature type="transmembrane region" description="Helical" evidence="7">
    <location>
        <begin position="665"/>
        <end position="687"/>
    </location>
</feature>
<evidence type="ECO:0000313" key="10">
    <source>
        <dbReference type="Proteomes" id="UP001159363"/>
    </source>
</evidence>
<accession>A0ABQ9H2T2</accession>
<evidence type="ECO:0000256" key="6">
    <source>
        <dbReference type="SAM" id="MobiDB-lite"/>
    </source>
</evidence>
<feature type="transmembrane region" description="Helical" evidence="7">
    <location>
        <begin position="551"/>
        <end position="572"/>
    </location>
</feature>
<comment type="subcellular location">
    <subcellularLocation>
        <location evidence="1">Membrane</location>
        <topology evidence="1">Multi-pass membrane protein</topology>
    </subcellularLocation>
</comment>
<evidence type="ECO:0000313" key="9">
    <source>
        <dbReference type="EMBL" id="KAJ8878599.1"/>
    </source>
</evidence>
<dbReference type="EMBL" id="JARBHB010000007">
    <property type="protein sequence ID" value="KAJ8878599.1"/>
    <property type="molecule type" value="Genomic_DNA"/>
</dbReference>
<dbReference type="Proteomes" id="UP001159363">
    <property type="component" value="Chromosome 6"/>
</dbReference>
<sequence>MFHARVCSDAGSARRGNCSVTSVRGRLQLAAVAWTVHAFNTLQQLPSVKLGQYPPRGPVTPSNCPLPIRPINFVRCLVIGVVLVDFWVKYCLQVRSNRRSVSRLVGDVLLAGAVVYDSCSSASSARKALVSAMVERECLHTYHLGVLAGRRALGWLQNLADSLGVAPGLLPEAPPSPRLVSRWLAALSGPRRVRVVASSPGLLAQFGHAAARSGVCLLDQHLLSSEQSITVCNCRICYAGSGWTETLQSLSAPGLVLVLGSSDEMDAALDQLSDLDSSAARWMFLPTDAVLEPGMIGRMPTNSLVAVLRTNFTGPEDAELKKLESQEFTSHMENWALPENSLFMAVASSILGNTERLKISLSQFCGQGNGICQAMPIFEKLKSTLSKDKGGEIREVLKRFKISNVDEKFGVFRVAPVNGTGEKQLEEIAVYDQGNKTDDENTPSVKWLSDDFKGALFRETEFVVSENCDMEGGVVNGSGCEECVNFARKQLDEQSRRHIAVYQVLSWKNEAWVAAVVSVAALGVAGSASIAVFITVRILKGDVLEGHPGVSFLLLATIVLMYCSVLPYGFSATGDGHVSEMLCGVRVSATCLSYALLFSIMISRGVMLASCDQEGGFMSHVNGYLQAVLCFFIAAVQVALSLQFWLLSPVVFRSDHCSLVRDGYFLPLMLSYDAFLLLVLVWVAPFIARSKRNYREGAFFAAATSATVVVWAGWVSAYLAAPRGWRDPAAAGGLAATATAVLVTVFIPRTYLMVTTIVRDQLASALPALVRANDGSVQNLHYRSVTSSQPLYDCVQPVDVGLANPNFYCEQTTAEAPPEPDSRKTRLSAENTYERYDTPPAPDNITRF</sequence>
<feature type="transmembrane region" description="Helical" evidence="7">
    <location>
        <begin position="623"/>
        <end position="645"/>
    </location>
</feature>
<dbReference type="InterPro" id="IPR002956">
    <property type="entry name" value="Bride_of_7less"/>
</dbReference>
<dbReference type="PROSITE" id="PS50259">
    <property type="entry name" value="G_PROTEIN_RECEP_F3_4"/>
    <property type="match status" value="1"/>
</dbReference>
<reference evidence="9 10" key="1">
    <citation type="submission" date="2023-02" db="EMBL/GenBank/DDBJ databases">
        <title>LHISI_Scaffold_Assembly.</title>
        <authorList>
            <person name="Stuart O.P."/>
            <person name="Cleave R."/>
            <person name="Magrath M.J.L."/>
            <person name="Mikheyev A.S."/>
        </authorList>
    </citation>
    <scope>NUCLEOTIDE SEQUENCE [LARGE SCALE GENOMIC DNA]</scope>
    <source>
        <strain evidence="9">Daus_M_001</strain>
        <tissue evidence="9">Leg muscle</tissue>
    </source>
</reference>
<evidence type="ECO:0000256" key="2">
    <source>
        <dbReference type="ARBA" id="ARBA00022692"/>
    </source>
</evidence>
<evidence type="ECO:0000256" key="1">
    <source>
        <dbReference type="ARBA" id="ARBA00004141"/>
    </source>
</evidence>
<gene>
    <name evidence="9" type="ORF">PR048_019180</name>
</gene>
<keyword evidence="10" id="KW-1185">Reference proteome</keyword>
<organism evidence="9 10">
    <name type="scientific">Dryococelus australis</name>
    <dbReference type="NCBI Taxonomy" id="614101"/>
    <lineage>
        <taxon>Eukaryota</taxon>
        <taxon>Metazoa</taxon>
        <taxon>Ecdysozoa</taxon>
        <taxon>Arthropoda</taxon>
        <taxon>Hexapoda</taxon>
        <taxon>Insecta</taxon>
        <taxon>Pterygota</taxon>
        <taxon>Neoptera</taxon>
        <taxon>Polyneoptera</taxon>
        <taxon>Phasmatodea</taxon>
        <taxon>Verophasmatodea</taxon>
        <taxon>Anareolatae</taxon>
        <taxon>Phasmatidae</taxon>
        <taxon>Eurycanthinae</taxon>
        <taxon>Dryococelus</taxon>
    </lineage>
</organism>
<evidence type="ECO:0000256" key="5">
    <source>
        <dbReference type="ARBA" id="ARBA00023180"/>
    </source>
</evidence>
<evidence type="ECO:0000256" key="3">
    <source>
        <dbReference type="ARBA" id="ARBA00022989"/>
    </source>
</evidence>
<keyword evidence="5" id="KW-0325">Glycoprotein</keyword>
<proteinExistence type="predicted"/>
<feature type="transmembrane region" description="Helical" evidence="7">
    <location>
        <begin position="592"/>
        <end position="611"/>
    </location>
</feature>
<dbReference type="InterPro" id="IPR017978">
    <property type="entry name" value="GPCR_3_C"/>
</dbReference>
<feature type="transmembrane region" description="Helical" evidence="7">
    <location>
        <begin position="733"/>
        <end position="752"/>
    </location>
</feature>
<comment type="caution">
    <text evidence="9">The sequence shown here is derived from an EMBL/GenBank/DDBJ whole genome shotgun (WGS) entry which is preliminary data.</text>
</comment>
<keyword evidence="3 7" id="KW-1133">Transmembrane helix</keyword>
<dbReference type="Pfam" id="PF00003">
    <property type="entry name" value="7tm_3"/>
    <property type="match status" value="1"/>
</dbReference>
<evidence type="ECO:0000259" key="8">
    <source>
        <dbReference type="PROSITE" id="PS50259"/>
    </source>
</evidence>
<keyword evidence="4 7" id="KW-0472">Membrane</keyword>
<protein>
    <recommendedName>
        <fullName evidence="8">G-protein coupled receptors family 3 profile domain-containing protein</fullName>
    </recommendedName>
</protein>
<feature type="domain" description="G-protein coupled receptors family 3 profile" evidence="8">
    <location>
        <begin position="657"/>
        <end position="754"/>
    </location>
</feature>
<dbReference type="PRINTS" id="PR01223">
    <property type="entry name" value="BRIDEOF7LESS"/>
</dbReference>
<keyword evidence="2 7" id="KW-0812">Transmembrane</keyword>
<feature type="transmembrane region" description="Helical" evidence="7">
    <location>
        <begin position="699"/>
        <end position="721"/>
    </location>
</feature>
<evidence type="ECO:0000256" key="7">
    <source>
        <dbReference type="SAM" id="Phobius"/>
    </source>
</evidence>
<evidence type="ECO:0000256" key="4">
    <source>
        <dbReference type="ARBA" id="ARBA00023136"/>
    </source>
</evidence>
<dbReference type="InterPro" id="IPR050726">
    <property type="entry name" value="mGluR"/>
</dbReference>
<name>A0ABQ9H2T2_9NEOP</name>
<feature type="transmembrane region" description="Helical" evidence="7">
    <location>
        <begin position="512"/>
        <end position="539"/>
    </location>
</feature>
<feature type="region of interest" description="Disordered" evidence="6">
    <location>
        <begin position="812"/>
        <end position="848"/>
    </location>
</feature>